<comment type="caution">
    <text evidence="1">The sequence shown here is derived from an EMBL/GenBank/DDBJ whole genome shotgun (WGS) entry which is preliminary data.</text>
</comment>
<dbReference type="Proteomes" id="UP001280581">
    <property type="component" value="Unassembled WGS sequence"/>
</dbReference>
<evidence type="ECO:0000313" key="2">
    <source>
        <dbReference type="Proteomes" id="UP001280581"/>
    </source>
</evidence>
<evidence type="ECO:0000313" key="1">
    <source>
        <dbReference type="EMBL" id="KAK3203395.1"/>
    </source>
</evidence>
<proteinExistence type="predicted"/>
<reference evidence="1 2" key="1">
    <citation type="submission" date="2021-02" db="EMBL/GenBank/DDBJ databases">
        <title>Genome assembly of Pseudopithomyces chartarum.</title>
        <authorList>
            <person name="Jauregui R."/>
            <person name="Singh J."/>
            <person name="Voisey C."/>
        </authorList>
    </citation>
    <scope>NUCLEOTIDE SEQUENCE [LARGE SCALE GENOMIC DNA]</scope>
    <source>
        <strain evidence="1 2">AGR01</strain>
    </source>
</reference>
<keyword evidence="2" id="KW-1185">Reference proteome</keyword>
<sequence length="1008" mass="113661">MSSVHTCFRTALTQAFRPSAPDAAASWTIPAFLVPAYTRPRSRPFASAKRRTVQPAVDQTTNPSIALSTPILNARTTDTLQKPRSPPLFDATIALPAQHLRTDIEQWLIAIEPYLPSHLRKIQLNQSDAPATPIAIAYILVAARCYSHDILTHLALKEQRWDTVVWIAKELVGDGRLSKCLPSKVEPFTNGPFQNLQYMSLQELTSKPVDPHIVHTASKSKSRNLDETTSIPETLDARRRLTKRALGQLWRALGSMILVATEDKSRHDIIMHRVLEILAYLHHMDFIPDSVYAHKPKQNDYALQQPPTLHVLSSKILTALSDAQWRAHEESVKVATERLNASYFLGHEIPGSRYKVRVTEVAPELWLELVLWSCLHGGWTLEGSAILEEVASYKQHPWVLVSWKELLLQAEQDDQETVTQKGWGLFGARKEFAADAEQRARMQRSISSEVVTAFVDGLVNEIRLGVGARGSTPELLVKRLKSLKRFLDRNSLSLGSTTWDSILLRLLESGSIVPEKRPEMLLSMLDLASDFGSEVSAVNASSKIGSTESDLPYFFEPSTIPISLLHRTMQSFVKNGDVSGAMNTLQKLQKLTDQNKQKSVEQFFELLKTIPIRQAEPFRSLLPPIEFPAFENHLSISLLAKLLDLITDAKEYDLGRWFLFSEDLDGPLIGPNMYGHFVMAAAIIRFGTMAGEHDLVLKVVNRTSTASNLPGEPVKHRLPYEFFTALLCSQIRLHRWTSVQGMQNYVLESSGFHVKPEILSHFSAELLRLSAMLGVDDTAKSDARTAFKNMLFTWENLVLNDMRNELYCILAILSSVNAEWKEFCSQFLGFSAQQGMKLSTKDFNHILSGVLDAYGSLKGREVVDTWCYKPPRTFEPYRAPGGLPTMSKFRPSKSDEYESRPENIEVHQASGAKLILLGRIHPNRQTVWAILRMVRQEFEELQDGSEEGSMAKRAELRETLKWAARLLYYMGFDYEDITRDVGNLAELADLEAPAPKVLLRLWEDELGV</sequence>
<dbReference type="EMBL" id="WVTA01000011">
    <property type="protein sequence ID" value="KAK3203395.1"/>
    <property type="molecule type" value="Genomic_DNA"/>
</dbReference>
<protein>
    <submittedName>
        <fullName evidence="1">Uncharacterized protein</fullName>
    </submittedName>
</protein>
<dbReference type="AlphaFoldDB" id="A0AAN6LW81"/>
<gene>
    <name evidence="1" type="ORF">GRF29_112g1167967</name>
</gene>
<accession>A0AAN6LW81</accession>
<organism evidence="1 2">
    <name type="scientific">Pseudopithomyces chartarum</name>
    <dbReference type="NCBI Taxonomy" id="1892770"/>
    <lineage>
        <taxon>Eukaryota</taxon>
        <taxon>Fungi</taxon>
        <taxon>Dikarya</taxon>
        <taxon>Ascomycota</taxon>
        <taxon>Pezizomycotina</taxon>
        <taxon>Dothideomycetes</taxon>
        <taxon>Pleosporomycetidae</taxon>
        <taxon>Pleosporales</taxon>
        <taxon>Massarineae</taxon>
        <taxon>Didymosphaeriaceae</taxon>
        <taxon>Pseudopithomyces</taxon>
    </lineage>
</organism>
<name>A0AAN6LW81_9PLEO</name>